<name>A0A7Y7UJ58_LACRH</name>
<dbReference type="Pfam" id="PF01566">
    <property type="entry name" value="Nramp"/>
    <property type="match status" value="1"/>
</dbReference>
<feature type="transmembrane region" description="Helical" evidence="6">
    <location>
        <begin position="268"/>
        <end position="289"/>
    </location>
</feature>
<comment type="caution">
    <text evidence="7">The sequence shown here is derived from an EMBL/GenBank/DDBJ whole genome shotgun (WGS) entry which is preliminary data.</text>
</comment>
<feature type="transmembrane region" description="Helical" evidence="6">
    <location>
        <begin position="115"/>
        <end position="140"/>
    </location>
</feature>
<dbReference type="RefSeq" id="WP_176818493.1">
    <property type="nucleotide sequence ID" value="NZ_JABXWP010000020.1"/>
</dbReference>
<reference evidence="7 8" key="1">
    <citation type="submission" date="2020-06" db="EMBL/GenBank/DDBJ databases">
        <title>Lactobacillus rhamnosus QC,genome.</title>
        <authorList>
            <person name="Yi H."/>
            <person name="Jin M."/>
        </authorList>
    </citation>
    <scope>NUCLEOTIDE SEQUENCE [LARGE SCALE GENOMIC DNA]</scope>
    <source>
        <strain evidence="7 8">QC</strain>
    </source>
</reference>
<feature type="transmembrane region" description="Helical" evidence="6">
    <location>
        <begin position="309"/>
        <end position="340"/>
    </location>
</feature>
<dbReference type="Proteomes" id="UP000542889">
    <property type="component" value="Unassembled WGS sequence"/>
</dbReference>
<evidence type="ECO:0000256" key="5">
    <source>
        <dbReference type="ARBA" id="ARBA00023136"/>
    </source>
</evidence>
<evidence type="ECO:0000313" key="8">
    <source>
        <dbReference type="Proteomes" id="UP000542889"/>
    </source>
</evidence>
<dbReference type="GO" id="GO:0015086">
    <property type="term" value="F:cadmium ion transmembrane transporter activity"/>
    <property type="evidence" value="ECO:0007669"/>
    <property type="project" value="TreeGrafter"/>
</dbReference>
<dbReference type="AlphaFoldDB" id="A0A7Y7UJ58"/>
<keyword evidence="4 6" id="KW-1133">Transmembrane helix</keyword>
<dbReference type="EMBL" id="JABXWP010000020">
    <property type="protein sequence ID" value="NVO89157.1"/>
    <property type="molecule type" value="Genomic_DNA"/>
</dbReference>
<comment type="subcellular location">
    <subcellularLocation>
        <location evidence="1">Membrane</location>
        <topology evidence="1">Multi-pass membrane protein</topology>
    </subcellularLocation>
</comment>
<dbReference type="NCBIfam" id="NF037982">
    <property type="entry name" value="Nramp_1"/>
    <property type="match status" value="1"/>
</dbReference>
<evidence type="ECO:0000256" key="6">
    <source>
        <dbReference type="SAM" id="Phobius"/>
    </source>
</evidence>
<feature type="transmembrane region" description="Helical" evidence="6">
    <location>
        <begin position="72"/>
        <end position="95"/>
    </location>
</feature>
<sequence length="451" mass="49052">MTKRNEQLSVQQAKPSLDEINRSVQVPGVYEPSFVQKFLAYSGPGALVAVGYMDPGNWLTALEGGSRYHETLLAVLLLSILAAMFMQTLAIKLGVVARLDLAQAIAAFVPKWSRIGLWLVNEAAMMATDMTGVVGTAIALKLLFGLPLMWGMLLTIADVLVVLMFLRFGIRRIELIVLASILTVGIIFGIEVVRARPSLGGIVAGLVPHTEILTNRGMLLLSLGIMGATIMPHNIYLHSSLAQSRRYDEHIPAQVTEALRFGKWDSNIHLVAAFIINALLLILGATLFYGMSSHATAFEGVYNGLKNPAIVGGLASPVMSTLFAFALLITGLISSIASTLAGQIVMEGYLNIQIPLWARRLLTRLVTLIPIMIIGFVMGFSEQHFEQVIVYAQVALSIALPFTLFPLVALTDRRDLMGQHVNSPVVRWMGYVLTGIITLLNVQLILSVILP</sequence>
<dbReference type="InterPro" id="IPR001046">
    <property type="entry name" value="NRAMP_fam"/>
</dbReference>
<dbReference type="NCBIfam" id="TIGR01197">
    <property type="entry name" value="nramp"/>
    <property type="match status" value="1"/>
</dbReference>
<feature type="transmembrane region" description="Helical" evidence="6">
    <location>
        <begin position="431"/>
        <end position="450"/>
    </location>
</feature>
<dbReference type="GO" id="GO:0005384">
    <property type="term" value="F:manganese ion transmembrane transporter activity"/>
    <property type="evidence" value="ECO:0007669"/>
    <property type="project" value="TreeGrafter"/>
</dbReference>
<protein>
    <submittedName>
        <fullName evidence="7">Nramp family divalent metal transporter</fullName>
    </submittedName>
</protein>
<proteinExistence type="predicted"/>
<dbReference type="NCBIfam" id="NF001923">
    <property type="entry name" value="PRK00701.1"/>
    <property type="match status" value="1"/>
</dbReference>
<dbReference type="PRINTS" id="PR00447">
    <property type="entry name" value="NATRESASSCMP"/>
</dbReference>
<keyword evidence="5 6" id="KW-0472">Membrane</keyword>
<organism evidence="7 8">
    <name type="scientific">Lacticaseibacillus rhamnosus</name>
    <name type="common">Lactobacillus rhamnosus</name>
    <dbReference type="NCBI Taxonomy" id="47715"/>
    <lineage>
        <taxon>Bacteria</taxon>
        <taxon>Bacillati</taxon>
        <taxon>Bacillota</taxon>
        <taxon>Bacilli</taxon>
        <taxon>Lactobacillales</taxon>
        <taxon>Lactobacillaceae</taxon>
        <taxon>Lacticaseibacillus</taxon>
    </lineage>
</organism>
<evidence type="ECO:0000256" key="3">
    <source>
        <dbReference type="ARBA" id="ARBA00022692"/>
    </source>
</evidence>
<feature type="transmembrane region" description="Helical" evidence="6">
    <location>
        <begin position="173"/>
        <end position="190"/>
    </location>
</feature>
<evidence type="ECO:0000256" key="1">
    <source>
        <dbReference type="ARBA" id="ARBA00004141"/>
    </source>
</evidence>
<accession>A0A7Y7UJ58</accession>
<dbReference type="GO" id="GO:0034755">
    <property type="term" value="P:iron ion transmembrane transport"/>
    <property type="evidence" value="ECO:0007669"/>
    <property type="project" value="TreeGrafter"/>
</dbReference>
<evidence type="ECO:0000313" key="7">
    <source>
        <dbReference type="EMBL" id="NVO89157.1"/>
    </source>
</evidence>
<feature type="transmembrane region" description="Helical" evidence="6">
    <location>
        <begin position="218"/>
        <end position="237"/>
    </location>
</feature>
<feature type="transmembrane region" description="Helical" evidence="6">
    <location>
        <begin position="388"/>
        <end position="410"/>
    </location>
</feature>
<evidence type="ECO:0000256" key="2">
    <source>
        <dbReference type="ARBA" id="ARBA00022448"/>
    </source>
</evidence>
<dbReference type="PANTHER" id="PTHR11706">
    <property type="entry name" value="SOLUTE CARRIER PROTEIN FAMILY 11 MEMBER"/>
    <property type="match status" value="1"/>
</dbReference>
<gene>
    <name evidence="7" type="ORF">HWN39_11805</name>
</gene>
<keyword evidence="2" id="KW-0813">Transport</keyword>
<feature type="transmembrane region" description="Helical" evidence="6">
    <location>
        <begin position="361"/>
        <end position="382"/>
    </location>
</feature>
<evidence type="ECO:0000256" key="4">
    <source>
        <dbReference type="ARBA" id="ARBA00022989"/>
    </source>
</evidence>
<dbReference type="PANTHER" id="PTHR11706:SF33">
    <property type="entry name" value="NATURAL RESISTANCE-ASSOCIATED MACROPHAGE PROTEIN 2"/>
    <property type="match status" value="1"/>
</dbReference>
<feature type="transmembrane region" description="Helical" evidence="6">
    <location>
        <begin position="146"/>
        <end position="166"/>
    </location>
</feature>
<keyword evidence="3 6" id="KW-0812">Transmembrane</keyword>
<dbReference type="GO" id="GO:0005886">
    <property type="term" value="C:plasma membrane"/>
    <property type="evidence" value="ECO:0007669"/>
    <property type="project" value="TreeGrafter"/>
</dbReference>